<dbReference type="InterPro" id="IPR027417">
    <property type="entry name" value="P-loop_NTPase"/>
</dbReference>
<dbReference type="Pfam" id="PF00625">
    <property type="entry name" value="Guanylate_kin"/>
    <property type="match status" value="1"/>
</dbReference>
<organism evidence="2">
    <name type="scientific">Siphoviridae sp. ct89S11</name>
    <dbReference type="NCBI Taxonomy" id="2825357"/>
    <lineage>
        <taxon>Viruses</taxon>
        <taxon>Duplodnaviria</taxon>
        <taxon>Heunggongvirae</taxon>
        <taxon>Uroviricota</taxon>
        <taxon>Caudoviricetes</taxon>
    </lineage>
</organism>
<evidence type="ECO:0000313" key="2">
    <source>
        <dbReference type="EMBL" id="DAF96886.1"/>
    </source>
</evidence>
<sequence length="194" mass="22422">MLTVLLGPSCSGKTTLQQKIVQNDGYHAVRTATTRPRRMGEDSSTYYFLKDGAFGEWERRGDLICCEVFRGWRYGVPRDEISRRNDRPNRVVILTVGGTLELLSRHSDIVVGDGLKILYLGADGPTVEARSYQRGDDRREYLRRMAADSIDFRKFPQGNGMWEFEPSYILSCLNNRDNYKLDPNLKRVDRKEYK</sequence>
<protein>
    <submittedName>
        <fullName evidence="2">GMPK protein</fullName>
    </submittedName>
</protein>
<evidence type="ECO:0000259" key="1">
    <source>
        <dbReference type="Pfam" id="PF00625"/>
    </source>
</evidence>
<proteinExistence type="predicted"/>
<dbReference type="Gene3D" id="3.40.50.300">
    <property type="entry name" value="P-loop containing nucleotide triphosphate hydrolases"/>
    <property type="match status" value="1"/>
</dbReference>
<reference evidence="2" key="1">
    <citation type="journal article" date="2021" name="Proc. Natl. Acad. Sci. U.S.A.">
        <title>A Catalog of Tens of Thousands of Viruses from Human Metagenomes Reveals Hidden Associations with Chronic Diseases.</title>
        <authorList>
            <person name="Tisza M.J."/>
            <person name="Buck C.B."/>
        </authorList>
    </citation>
    <scope>NUCLEOTIDE SEQUENCE</scope>
    <source>
        <strain evidence="2">Ct89S11</strain>
    </source>
</reference>
<dbReference type="EMBL" id="BK016123">
    <property type="protein sequence ID" value="DAF96886.1"/>
    <property type="molecule type" value="Genomic_DNA"/>
</dbReference>
<dbReference type="SUPFAM" id="SSF52540">
    <property type="entry name" value="P-loop containing nucleoside triphosphate hydrolases"/>
    <property type="match status" value="1"/>
</dbReference>
<dbReference type="InterPro" id="IPR008145">
    <property type="entry name" value="GK/Ca_channel_bsu"/>
</dbReference>
<feature type="domain" description="Guanylate kinase/L-type calcium channel beta subunit" evidence="1">
    <location>
        <begin position="3"/>
        <end position="96"/>
    </location>
</feature>
<name>A0A8S5UR88_9CAUD</name>
<accession>A0A8S5UR88</accession>